<feature type="transmembrane region" description="Helical" evidence="1">
    <location>
        <begin position="45"/>
        <end position="63"/>
    </location>
</feature>
<dbReference type="EMBL" id="CP000828">
    <property type="protein sequence ID" value="ABW26743.1"/>
    <property type="molecule type" value="Genomic_DNA"/>
</dbReference>
<gene>
    <name evidence="2" type="ordered locus">AM1_1723</name>
</gene>
<accession>B0CBA4</accession>
<keyword evidence="1" id="KW-0472">Membrane</keyword>
<dbReference type="Proteomes" id="UP000000268">
    <property type="component" value="Chromosome"/>
</dbReference>
<dbReference type="OrthoDB" id="428271at2"/>
<keyword evidence="1" id="KW-1133">Transmembrane helix</keyword>
<dbReference type="AlphaFoldDB" id="B0CBA4"/>
<feature type="transmembrane region" description="Helical" evidence="1">
    <location>
        <begin position="12"/>
        <end position="33"/>
    </location>
</feature>
<name>B0CBA4_ACAM1</name>
<evidence type="ECO:0000313" key="3">
    <source>
        <dbReference type="Proteomes" id="UP000000268"/>
    </source>
</evidence>
<protein>
    <submittedName>
        <fullName evidence="2">Uncharacterized protein</fullName>
    </submittedName>
</protein>
<evidence type="ECO:0000256" key="1">
    <source>
        <dbReference type="SAM" id="Phobius"/>
    </source>
</evidence>
<dbReference type="HOGENOM" id="CLU_199034_1_1_3"/>
<evidence type="ECO:0000313" key="2">
    <source>
        <dbReference type="EMBL" id="ABW26743.1"/>
    </source>
</evidence>
<dbReference type="KEGG" id="amr:AM1_1723"/>
<sequence>MPQPENSPSPSSLGFLLKVLGLSTILSAAIKYLGPLLPISGSNALALGVVLTPSLVLGGLLLLRGQRQAG</sequence>
<proteinExistence type="predicted"/>
<keyword evidence="1" id="KW-0812">Transmembrane</keyword>
<reference evidence="2 3" key="1">
    <citation type="journal article" date="2008" name="Proc. Natl. Acad. Sci. U.S.A.">
        <title>Niche adaptation and genome expansion in the chlorophyll d-producing cyanobacterium Acaryochloris marina.</title>
        <authorList>
            <person name="Swingley W.D."/>
            <person name="Chen M."/>
            <person name="Cheung P.C."/>
            <person name="Conrad A.L."/>
            <person name="Dejesa L.C."/>
            <person name="Hao J."/>
            <person name="Honchak B.M."/>
            <person name="Karbach L.E."/>
            <person name="Kurdoglu A."/>
            <person name="Lahiri S."/>
            <person name="Mastrian S.D."/>
            <person name="Miyashita H."/>
            <person name="Page L."/>
            <person name="Ramakrishna P."/>
            <person name="Satoh S."/>
            <person name="Sattley W.M."/>
            <person name="Shimada Y."/>
            <person name="Taylor H.L."/>
            <person name="Tomo T."/>
            <person name="Tsuchiya T."/>
            <person name="Wang Z.T."/>
            <person name="Raymond J."/>
            <person name="Mimuro M."/>
            <person name="Blankenship R.E."/>
            <person name="Touchman J.W."/>
        </authorList>
    </citation>
    <scope>NUCLEOTIDE SEQUENCE [LARGE SCALE GENOMIC DNA]</scope>
    <source>
        <strain evidence="3">MBIC 11017</strain>
    </source>
</reference>
<keyword evidence="3" id="KW-1185">Reference proteome</keyword>
<dbReference type="RefSeq" id="WP_012162260.1">
    <property type="nucleotide sequence ID" value="NC_009925.1"/>
</dbReference>
<organism evidence="2 3">
    <name type="scientific">Acaryochloris marina (strain MBIC 11017)</name>
    <dbReference type="NCBI Taxonomy" id="329726"/>
    <lineage>
        <taxon>Bacteria</taxon>
        <taxon>Bacillati</taxon>
        <taxon>Cyanobacteriota</taxon>
        <taxon>Cyanophyceae</taxon>
        <taxon>Acaryochloridales</taxon>
        <taxon>Acaryochloridaceae</taxon>
        <taxon>Acaryochloris</taxon>
    </lineage>
</organism>